<dbReference type="EMBL" id="RFFG01000168">
    <property type="protein sequence ID" value="RMI34552.1"/>
    <property type="molecule type" value="Genomic_DNA"/>
</dbReference>
<evidence type="ECO:0000313" key="3">
    <source>
        <dbReference type="Proteomes" id="UP000282674"/>
    </source>
</evidence>
<dbReference type="Proteomes" id="UP000282674">
    <property type="component" value="Unassembled WGS sequence"/>
</dbReference>
<proteinExistence type="predicted"/>
<accession>A0A3M2LAC3</accession>
<protein>
    <submittedName>
        <fullName evidence="2">Aminoglycoside phosphotransferase family protein</fullName>
    </submittedName>
</protein>
<dbReference type="InterPro" id="IPR002575">
    <property type="entry name" value="Aminoglycoside_PTrfase"/>
</dbReference>
<reference evidence="2 3" key="1">
    <citation type="submission" date="2018-10" db="EMBL/GenBank/DDBJ databases">
        <title>Isolation from soil.</title>
        <authorList>
            <person name="Hu J."/>
        </authorList>
    </citation>
    <scope>NUCLEOTIDE SEQUENCE [LARGE SCALE GENOMIC DNA]</scope>
    <source>
        <strain evidence="2 3">NEAU-Ht49</strain>
    </source>
</reference>
<dbReference type="Gene3D" id="3.90.1200.10">
    <property type="match status" value="1"/>
</dbReference>
<comment type="caution">
    <text evidence="2">The sequence shown here is derived from an EMBL/GenBank/DDBJ whole genome shotgun (WGS) entry which is preliminary data.</text>
</comment>
<name>A0A3M2LAC3_9ACTN</name>
<keyword evidence="2" id="KW-0808">Transferase</keyword>
<dbReference type="Gene3D" id="3.30.200.20">
    <property type="entry name" value="Phosphorylase Kinase, domain 1"/>
    <property type="match status" value="1"/>
</dbReference>
<dbReference type="InterPro" id="IPR011009">
    <property type="entry name" value="Kinase-like_dom_sf"/>
</dbReference>
<dbReference type="AlphaFoldDB" id="A0A3M2LAC3"/>
<keyword evidence="3" id="KW-1185">Reference proteome</keyword>
<dbReference type="SUPFAM" id="SSF56112">
    <property type="entry name" value="Protein kinase-like (PK-like)"/>
    <property type="match status" value="1"/>
</dbReference>
<gene>
    <name evidence="2" type="ORF">EBO15_40840</name>
</gene>
<dbReference type="PANTHER" id="PTHR21310">
    <property type="entry name" value="AMINOGLYCOSIDE PHOSPHOTRANSFERASE-RELATED-RELATED"/>
    <property type="match status" value="1"/>
</dbReference>
<dbReference type="RefSeq" id="WP_122199811.1">
    <property type="nucleotide sequence ID" value="NZ_JBHSKC010000028.1"/>
</dbReference>
<sequence length="319" mass="34282">MTTTNRLGWADLPAQVRDAVTEALGTRITQARGCTGGFSPGLASRLDLDDGRTVFAKAISVGRDPHAPGLYRREVQAMRQLPGAAPAPRLLWSLDDGDWVVLVLDWIPGAMPVQPWQPADLELVVRTLAEMTEILTPAPPGALPIAVDLADNYSSWRRLAAAPDTGVDRLPDWARTHLGALAALEAGWDKATGGDTLAHTDLRADNLLLTGQDDRPVMLVDWAYAVAAAPWVDLVMLLTSAAVHTSDVEQIWRSSQQARLADDAQVNALLAAMCGDYLTQSMRPAPPNIPGLRAHQRAKADAAWHWLTTRPGGAPFGAP</sequence>
<feature type="domain" description="Aminoglycoside phosphotransferase" evidence="1">
    <location>
        <begin position="63"/>
        <end position="250"/>
    </location>
</feature>
<dbReference type="GO" id="GO:0016740">
    <property type="term" value="F:transferase activity"/>
    <property type="evidence" value="ECO:0007669"/>
    <property type="project" value="UniProtKB-KW"/>
</dbReference>
<dbReference type="Pfam" id="PF01636">
    <property type="entry name" value="APH"/>
    <property type="match status" value="1"/>
</dbReference>
<dbReference type="OrthoDB" id="2570531at2"/>
<evidence type="ECO:0000313" key="2">
    <source>
        <dbReference type="EMBL" id="RMI34552.1"/>
    </source>
</evidence>
<evidence type="ECO:0000259" key="1">
    <source>
        <dbReference type="Pfam" id="PF01636"/>
    </source>
</evidence>
<organism evidence="2 3">
    <name type="scientific">Actinomadura harenae</name>
    <dbReference type="NCBI Taxonomy" id="2483351"/>
    <lineage>
        <taxon>Bacteria</taxon>
        <taxon>Bacillati</taxon>
        <taxon>Actinomycetota</taxon>
        <taxon>Actinomycetes</taxon>
        <taxon>Streptosporangiales</taxon>
        <taxon>Thermomonosporaceae</taxon>
        <taxon>Actinomadura</taxon>
    </lineage>
</organism>
<dbReference type="InterPro" id="IPR051678">
    <property type="entry name" value="AGP_Transferase"/>
</dbReference>